<evidence type="ECO:0000313" key="3">
    <source>
        <dbReference type="Proteomes" id="UP000233767"/>
    </source>
</evidence>
<reference evidence="1 3" key="1">
    <citation type="submission" date="2017-12" db="EMBL/GenBank/DDBJ databases">
        <title>Genomic Encyclopedia of Type Strains, Phase III (KMG-III): the genomes of soil and plant-associated and newly described type strains.</title>
        <authorList>
            <person name="Whitman W."/>
        </authorList>
    </citation>
    <scope>NUCLEOTIDE SEQUENCE [LARGE SCALE GENOMIC DNA]</scope>
    <source>
        <strain evidence="1 3">IP-10</strain>
    </source>
</reference>
<dbReference type="EMBL" id="PJND01000007">
    <property type="protein sequence ID" value="PKW29902.1"/>
    <property type="molecule type" value="Genomic_DNA"/>
</dbReference>
<reference evidence="2 4" key="2">
    <citation type="submission" date="2018-10" db="EMBL/GenBank/DDBJ databases">
        <title>Genomic Encyclopedia of Archaeal and Bacterial Type Strains, Phase II (KMG-II): from individual species to whole genera.</title>
        <authorList>
            <person name="Goeker M."/>
        </authorList>
    </citation>
    <scope>NUCLEOTIDE SEQUENCE [LARGE SCALE GENOMIC DNA]</scope>
    <source>
        <strain evidence="2 4">DSM 21886</strain>
    </source>
</reference>
<dbReference type="EMBL" id="RCCB01000012">
    <property type="protein sequence ID" value="RLJ24242.1"/>
    <property type="molecule type" value="Genomic_DNA"/>
</dbReference>
<sequence>MKILVPFLLVFLIISCKKEESLSYESMEDINKKITQNKPFFDFDEVIHYQIPIDENEYYDLILADTISEKGKIFEFLLREPCPETKEEKIKFKEAIKSVDKVENTAINPKYYDELRTQIFAEKRCNQFFIAACDPIYRDIFIFKMNKEETGMAKICFKCGLYSFSNKSAIVDCFNMNGELSRLKKIISENKKS</sequence>
<protein>
    <recommendedName>
        <fullName evidence="5">Lipoprotein</fullName>
    </recommendedName>
</protein>
<evidence type="ECO:0000313" key="1">
    <source>
        <dbReference type="EMBL" id="PKW29902.1"/>
    </source>
</evidence>
<dbReference type="RefSeq" id="WP_101471665.1">
    <property type="nucleotide sequence ID" value="NZ_PJND01000007.1"/>
</dbReference>
<evidence type="ECO:0008006" key="5">
    <source>
        <dbReference type="Google" id="ProtNLM"/>
    </source>
</evidence>
<dbReference type="PROSITE" id="PS51257">
    <property type="entry name" value="PROKAR_LIPOPROTEIN"/>
    <property type="match status" value="1"/>
</dbReference>
<name>A0A497U244_9FLAO</name>
<keyword evidence="3" id="KW-1185">Reference proteome</keyword>
<comment type="caution">
    <text evidence="2">The sequence shown here is derived from an EMBL/GenBank/DDBJ whole genome shotgun (WGS) entry which is preliminary data.</text>
</comment>
<proteinExistence type="predicted"/>
<dbReference type="AlphaFoldDB" id="A0A497U244"/>
<gene>
    <name evidence="1" type="ORF">B0G92_1550</name>
    <name evidence="2" type="ORF">CLV50_2122</name>
</gene>
<evidence type="ECO:0000313" key="2">
    <source>
        <dbReference type="EMBL" id="RLJ24242.1"/>
    </source>
</evidence>
<dbReference type="Proteomes" id="UP000233767">
    <property type="component" value="Unassembled WGS sequence"/>
</dbReference>
<accession>A0A497U244</accession>
<evidence type="ECO:0000313" key="4">
    <source>
        <dbReference type="Proteomes" id="UP000275027"/>
    </source>
</evidence>
<dbReference type="Proteomes" id="UP000275027">
    <property type="component" value="Unassembled WGS sequence"/>
</dbReference>
<organism evidence="2 4">
    <name type="scientific">Flavobacterium lindanitolerans</name>
    <dbReference type="NCBI Taxonomy" id="428988"/>
    <lineage>
        <taxon>Bacteria</taxon>
        <taxon>Pseudomonadati</taxon>
        <taxon>Bacteroidota</taxon>
        <taxon>Flavobacteriia</taxon>
        <taxon>Flavobacteriales</taxon>
        <taxon>Flavobacteriaceae</taxon>
        <taxon>Flavobacterium</taxon>
    </lineage>
</organism>